<evidence type="ECO:0000256" key="1">
    <source>
        <dbReference type="SAM" id="SignalP"/>
    </source>
</evidence>
<organism evidence="2 3">
    <name type="scientific">Candidatus Abyssobacteria bacterium SURF_17</name>
    <dbReference type="NCBI Taxonomy" id="2093361"/>
    <lineage>
        <taxon>Bacteria</taxon>
        <taxon>Pseudomonadati</taxon>
        <taxon>Candidatus Hydrogenedentota</taxon>
        <taxon>Candidatus Abyssobacteria</taxon>
    </lineage>
</organism>
<reference evidence="2 3" key="1">
    <citation type="journal article" date="2017" name="ISME J.">
        <title>Energy and carbon metabolisms in a deep terrestrial subsurface fluid microbial community.</title>
        <authorList>
            <person name="Momper L."/>
            <person name="Jungbluth S.P."/>
            <person name="Lee M.D."/>
            <person name="Amend J.P."/>
        </authorList>
    </citation>
    <scope>NUCLEOTIDE SEQUENCE [LARGE SCALE GENOMIC DNA]</scope>
    <source>
        <strain evidence="2">SURF_17</strain>
    </source>
</reference>
<feature type="chain" id="PRO_5018998996" evidence="1">
    <location>
        <begin position="31"/>
        <end position="134"/>
    </location>
</feature>
<proteinExistence type="predicted"/>
<name>A0A419EYJ8_9BACT</name>
<dbReference type="Proteomes" id="UP000285961">
    <property type="component" value="Unassembled WGS sequence"/>
</dbReference>
<gene>
    <name evidence="2" type="ORF">C4532_09345</name>
</gene>
<accession>A0A419EYJ8</accession>
<dbReference type="EMBL" id="QZKI01000071">
    <property type="protein sequence ID" value="RJP70292.1"/>
    <property type="molecule type" value="Genomic_DNA"/>
</dbReference>
<dbReference type="AlphaFoldDB" id="A0A419EYJ8"/>
<comment type="caution">
    <text evidence="2">The sequence shown here is derived from an EMBL/GenBank/DDBJ whole genome shotgun (WGS) entry which is preliminary data.</text>
</comment>
<evidence type="ECO:0000313" key="2">
    <source>
        <dbReference type="EMBL" id="RJP70292.1"/>
    </source>
</evidence>
<protein>
    <submittedName>
        <fullName evidence="2">Uncharacterized protein</fullName>
    </submittedName>
</protein>
<keyword evidence="1" id="KW-0732">Signal</keyword>
<sequence length="134" mass="15253">MHLFPRFIRLLRSMSAAVWAFLYASEQAKADIKDEISLNSSPCDLLVNNPTHAADVRSRHYSTAHFPIFPIKLTNIERLTKQLVSPMLSFQPVFVPSLLTPTSVRVLPDRDRVAVSEGLARNRFARILHRGKEE</sequence>
<feature type="signal peptide" evidence="1">
    <location>
        <begin position="1"/>
        <end position="30"/>
    </location>
</feature>
<evidence type="ECO:0000313" key="3">
    <source>
        <dbReference type="Proteomes" id="UP000285961"/>
    </source>
</evidence>